<name>A0A7C4NMK0_STAMA</name>
<accession>A0A7C4NMK0</accession>
<proteinExistence type="predicted"/>
<dbReference type="EMBL" id="DTBP01000010">
    <property type="protein sequence ID" value="HGQ73591.1"/>
    <property type="molecule type" value="Genomic_DNA"/>
</dbReference>
<evidence type="ECO:0000313" key="1">
    <source>
        <dbReference type="EMBL" id="HGQ73591.1"/>
    </source>
</evidence>
<protein>
    <submittedName>
        <fullName evidence="1">Uncharacterized protein</fullName>
    </submittedName>
</protein>
<comment type="caution">
    <text evidence="1">The sequence shown here is derived from an EMBL/GenBank/DDBJ whole genome shotgun (WGS) entry which is preliminary data.</text>
</comment>
<dbReference type="AlphaFoldDB" id="A0A7C4NMK0"/>
<reference evidence="1" key="1">
    <citation type="journal article" date="2020" name="mSystems">
        <title>Genome- and Community-Level Interaction Insights into Carbon Utilization and Element Cycling Functions of Hydrothermarchaeota in Hydrothermal Sediment.</title>
        <authorList>
            <person name="Zhou Z."/>
            <person name="Liu Y."/>
            <person name="Xu W."/>
            <person name="Pan J."/>
            <person name="Luo Z.H."/>
            <person name="Li M."/>
        </authorList>
    </citation>
    <scope>NUCLEOTIDE SEQUENCE [LARGE SCALE GENOMIC DNA]</scope>
    <source>
        <strain evidence="1">SpSt-648</strain>
    </source>
</reference>
<sequence length="154" mass="17747">MSKKPQTETTRSKEVKIIARQVITLDDVAKDSRKLKLLYTLSEYGPISEKTVYNLIYELKNKGIDLNYEFYTIAKNLTSRDLSNDLLSLKYTGLVEVDNRKRIVVSTLGKEFLNNNIGKIPEGERNNIRTIINEIKPKLKATDLEVEAKLRKTR</sequence>
<organism evidence="1">
    <name type="scientific">Staphylothermus marinus</name>
    <dbReference type="NCBI Taxonomy" id="2280"/>
    <lineage>
        <taxon>Archaea</taxon>
        <taxon>Thermoproteota</taxon>
        <taxon>Thermoprotei</taxon>
        <taxon>Desulfurococcales</taxon>
        <taxon>Desulfurococcaceae</taxon>
        <taxon>Staphylothermus</taxon>
    </lineage>
</organism>
<gene>
    <name evidence="1" type="ORF">ENU20_00730</name>
</gene>